<dbReference type="EMBL" id="CP139779">
    <property type="protein sequence ID" value="WQB70308.1"/>
    <property type="molecule type" value="Genomic_DNA"/>
</dbReference>
<comment type="subcellular location">
    <subcellularLocation>
        <location evidence="1">Cell membrane</location>
        <topology evidence="1">Multi-pass membrane protein</topology>
    </subcellularLocation>
</comment>
<evidence type="ECO:0000259" key="9">
    <source>
        <dbReference type="Pfam" id="PF02687"/>
    </source>
</evidence>
<dbReference type="InterPro" id="IPR025857">
    <property type="entry name" value="MacB_PCD"/>
</dbReference>
<dbReference type="PANTHER" id="PTHR30572">
    <property type="entry name" value="MEMBRANE COMPONENT OF TRANSPORTER-RELATED"/>
    <property type="match status" value="1"/>
</dbReference>
<evidence type="ECO:0000313" key="11">
    <source>
        <dbReference type="EMBL" id="WQB70308.1"/>
    </source>
</evidence>
<evidence type="ECO:0000256" key="1">
    <source>
        <dbReference type="ARBA" id="ARBA00004651"/>
    </source>
</evidence>
<feature type="compositionally biased region" description="Acidic residues" evidence="7">
    <location>
        <begin position="76"/>
        <end position="85"/>
    </location>
</feature>
<gene>
    <name evidence="11" type="ORF">T9R20_16675</name>
</gene>
<feature type="domain" description="ABC3 transporter permease C-terminal" evidence="9">
    <location>
        <begin position="307"/>
        <end position="430"/>
    </location>
</feature>
<feature type="transmembrane region" description="Helical" evidence="8">
    <location>
        <begin position="395"/>
        <end position="420"/>
    </location>
</feature>
<dbReference type="InterPro" id="IPR003838">
    <property type="entry name" value="ABC3_permease_C"/>
</dbReference>
<keyword evidence="12" id="KW-1185">Reference proteome</keyword>
<dbReference type="Pfam" id="PF12704">
    <property type="entry name" value="MacB_PCD"/>
    <property type="match status" value="1"/>
</dbReference>
<evidence type="ECO:0000256" key="6">
    <source>
        <dbReference type="ARBA" id="ARBA00038076"/>
    </source>
</evidence>
<reference evidence="11 12" key="1">
    <citation type="submission" date="2023-06" db="EMBL/GenBank/DDBJ databases">
        <title>Rock-solubilizing bacteria, Microbacterium invictum, promotes re-establishment of vegetation in rocky wasteland by accelerating rock bio-weathering and reshaping soil bacterial community.</title>
        <authorList>
            <person name="Liu C."/>
        </authorList>
    </citation>
    <scope>NUCLEOTIDE SEQUENCE [LARGE SCALE GENOMIC DNA]</scope>
    <source>
        <strain evidence="11 12">X-18</strain>
    </source>
</reference>
<dbReference type="Pfam" id="PF02687">
    <property type="entry name" value="FtsX"/>
    <property type="match status" value="1"/>
</dbReference>
<keyword evidence="5 8" id="KW-0472">Membrane</keyword>
<keyword evidence="3 8" id="KW-0812">Transmembrane</keyword>
<comment type="similarity">
    <text evidence="6">Belongs to the ABC-4 integral membrane protein family.</text>
</comment>
<dbReference type="PANTHER" id="PTHR30572:SF4">
    <property type="entry name" value="ABC TRANSPORTER PERMEASE YTRF"/>
    <property type="match status" value="1"/>
</dbReference>
<evidence type="ECO:0000313" key="12">
    <source>
        <dbReference type="Proteomes" id="UP001324533"/>
    </source>
</evidence>
<evidence type="ECO:0000256" key="2">
    <source>
        <dbReference type="ARBA" id="ARBA00022475"/>
    </source>
</evidence>
<feature type="region of interest" description="Disordered" evidence="7">
    <location>
        <begin position="74"/>
        <end position="101"/>
    </location>
</feature>
<evidence type="ECO:0000256" key="5">
    <source>
        <dbReference type="ARBA" id="ARBA00023136"/>
    </source>
</evidence>
<proteinExistence type="inferred from homology"/>
<keyword evidence="2" id="KW-1003">Cell membrane</keyword>
<name>A0ABZ0VBQ7_9MICO</name>
<evidence type="ECO:0000256" key="3">
    <source>
        <dbReference type="ARBA" id="ARBA00022692"/>
    </source>
</evidence>
<evidence type="ECO:0000259" key="10">
    <source>
        <dbReference type="Pfam" id="PF12704"/>
    </source>
</evidence>
<evidence type="ECO:0000256" key="8">
    <source>
        <dbReference type="SAM" id="Phobius"/>
    </source>
</evidence>
<dbReference type="RefSeq" id="WP_322410455.1">
    <property type="nucleotide sequence ID" value="NZ_CP139779.1"/>
</dbReference>
<dbReference type="InterPro" id="IPR050250">
    <property type="entry name" value="Macrolide_Exporter_MacB"/>
</dbReference>
<feature type="transmembrane region" description="Helical" evidence="8">
    <location>
        <begin position="304"/>
        <end position="328"/>
    </location>
</feature>
<feature type="transmembrane region" description="Helical" evidence="8">
    <location>
        <begin position="349"/>
        <end position="375"/>
    </location>
</feature>
<feature type="domain" description="MacB-like periplasmic core" evidence="10">
    <location>
        <begin position="26"/>
        <end position="270"/>
    </location>
</feature>
<protein>
    <submittedName>
        <fullName evidence="11">ABC transporter permease</fullName>
    </submittedName>
</protein>
<evidence type="ECO:0000256" key="4">
    <source>
        <dbReference type="ARBA" id="ARBA00022989"/>
    </source>
</evidence>
<keyword evidence="4 8" id="KW-1133">Transmembrane helix</keyword>
<sequence length="437" mass="45721">MKTTRMKTTDIVRMASKNAFRSKLRTTLTVLSLFVGAFTLTLTTALGAGINDYVERQVATLSAGDILLVSPAAGVETDDGPTEYDPEGRQQGAAGNPLTSGTLLNADDIDTIEQIEGVRSVEPINQISVDWIAASDSSADTRYDLDINPTSSIGRSDLVAGAQLDQDTSENEIVLPEEFVDALGFDDADAAIGERVTLGYTDAAQQDQQVDATVVGVARESLFAAGAGANAALTTEVADAQAVEGQPEAWPLAVAQLEHDEGETPTAEEIQSVQDDLADADLAGQTIEDQLGIVQTIINGIIGVLNAFAVVALVAASFGIVNTLLMSVQERTREIGLMKAMGMSNGRVFTLFSLEAVFIGVLGSVIGALVAIGLGSMLSVALADTVLSGLPGLQILLFTPGNVIGVIVIIMLIAFVSGVLPARRAARQDPIESLRYE</sequence>
<dbReference type="Proteomes" id="UP001324533">
    <property type="component" value="Chromosome"/>
</dbReference>
<evidence type="ECO:0000256" key="7">
    <source>
        <dbReference type="SAM" id="MobiDB-lite"/>
    </source>
</evidence>
<accession>A0ABZ0VBQ7</accession>
<organism evidence="11 12">
    <name type="scientific">Microbacterium invictum</name>
    <dbReference type="NCBI Taxonomy" id="515415"/>
    <lineage>
        <taxon>Bacteria</taxon>
        <taxon>Bacillati</taxon>
        <taxon>Actinomycetota</taxon>
        <taxon>Actinomycetes</taxon>
        <taxon>Micrococcales</taxon>
        <taxon>Microbacteriaceae</taxon>
        <taxon>Microbacterium</taxon>
    </lineage>
</organism>